<dbReference type="InterPro" id="IPR025159">
    <property type="entry name" value="AbiEi_N"/>
</dbReference>
<feature type="domain" description="AbiEi antitoxin N-terminal" evidence="1">
    <location>
        <begin position="5"/>
        <end position="50"/>
    </location>
</feature>
<evidence type="ECO:0000259" key="1">
    <source>
        <dbReference type="Pfam" id="PF13338"/>
    </source>
</evidence>
<dbReference type="Pfam" id="PF13338">
    <property type="entry name" value="AbiEi_4"/>
    <property type="match status" value="1"/>
</dbReference>
<dbReference type="AlphaFoldDB" id="A0AAW8W450"/>
<dbReference type="EMBL" id="JAVLAM010000001">
    <property type="protein sequence ID" value="MDT7013635.1"/>
    <property type="molecule type" value="Genomic_DNA"/>
</dbReference>
<gene>
    <name evidence="2" type="ORF">RI532_04235</name>
</gene>
<name>A0AAW8W450_9LACO</name>
<protein>
    <submittedName>
        <fullName evidence="2">Type IV toxin-antitoxin system AbiEi family antitoxin domain-containing protein</fullName>
    </submittedName>
</protein>
<reference evidence="2" key="1">
    <citation type="submission" date="2023-08" db="EMBL/GenBank/DDBJ databases">
        <authorList>
            <person name="Page C.A."/>
            <person name="Perez-Diaz I.M."/>
        </authorList>
    </citation>
    <scope>NUCLEOTIDE SEQUENCE</scope>
    <source>
        <strain evidence="2">3.8.38</strain>
    </source>
</reference>
<comment type="caution">
    <text evidence="2">The sequence shown here is derived from an EMBL/GenBank/DDBJ whole genome shotgun (WGS) entry which is preliminary data.</text>
</comment>
<proteinExistence type="predicted"/>
<dbReference type="RefSeq" id="WP_313844711.1">
    <property type="nucleotide sequence ID" value="NZ_JAVLAM010000001.1"/>
</dbReference>
<organism evidence="2 3">
    <name type="scientific">Levilactobacillus namurensis</name>
    <dbReference type="NCBI Taxonomy" id="380393"/>
    <lineage>
        <taxon>Bacteria</taxon>
        <taxon>Bacillati</taxon>
        <taxon>Bacillota</taxon>
        <taxon>Bacilli</taxon>
        <taxon>Lactobacillales</taxon>
        <taxon>Lactobacillaceae</taxon>
        <taxon>Levilactobacillus</taxon>
    </lineage>
</organism>
<evidence type="ECO:0000313" key="2">
    <source>
        <dbReference type="EMBL" id="MDT7013635.1"/>
    </source>
</evidence>
<dbReference type="Proteomes" id="UP001254075">
    <property type="component" value="Unassembled WGS sequence"/>
</dbReference>
<evidence type="ECO:0000313" key="3">
    <source>
        <dbReference type="Proteomes" id="UP001254075"/>
    </source>
</evidence>
<sequence length="197" mass="23046">MNQTERVLELVKSNNGQVTNSDVETIGISRRVLARMADHQLLERLAPGVYIDPLTFGDDMAALQYRFSKGVFYKSSALFLHGMIDRTPDMYEMNFPRSYYYPNDVNAPLKMYRQVTRLFDIGIEMVESPDGHLVKAYNVERTLCDIVRKQQRTDAETIKQAMTSYANMTNRDVYRLVKYSKIFKVEKEIRRYMEVLL</sequence>
<accession>A0AAW8W450</accession>